<evidence type="ECO:0000259" key="4">
    <source>
        <dbReference type="PROSITE" id="PS51898"/>
    </source>
</evidence>
<keyword evidence="7" id="KW-1185">Reference proteome</keyword>
<dbReference type="PANTHER" id="PTHR30349:SF94">
    <property type="entry name" value="INTEGRASE_RECOMBINASE HI_1414-RELATED"/>
    <property type="match status" value="1"/>
</dbReference>
<dbReference type="Proteomes" id="UP000236536">
    <property type="component" value="Plasmid pP66_i"/>
</dbReference>
<organism evidence="6 7">
    <name type="scientific">Phaeobacter inhibens</name>
    <dbReference type="NCBI Taxonomy" id="221822"/>
    <lineage>
        <taxon>Bacteria</taxon>
        <taxon>Pseudomonadati</taxon>
        <taxon>Pseudomonadota</taxon>
        <taxon>Alphaproteobacteria</taxon>
        <taxon>Rhodobacterales</taxon>
        <taxon>Roseobacteraceae</taxon>
        <taxon>Phaeobacter</taxon>
    </lineage>
</organism>
<protein>
    <submittedName>
        <fullName evidence="6">Phage integrase protein</fullName>
    </submittedName>
</protein>
<keyword evidence="2" id="KW-0238">DNA-binding</keyword>
<keyword evidence="1" id="KW-0229">DNA integration</keyword>
<dbReference type="Gene3D" id="1.10.150.130">
    <property type="match status" value="1"/>
</dbReference>
<dbReference type="Pfam" id="PF00589">
    <property type="entry name" value="Phage_integrase"/>
    <property type="match status" value="1"/>
</dbReference>
<dbReference type="InterPro" id="IPR050090">
    <property type="entry name" value="Tyrosine_recombinase_XerCD"/>
</dbReference>
<dbReference type="PANTHER" id="PTHR30349">
    <property type="entry name" value="PHAGE INTEGRASE-RELATED"/>
    <property type="match status" value="1"/>
</dbReference>
<geneLocation type="plasmid" evidence="6 7">
    <name>pP66_i</name>
</geneLocation>
<dbReference type="Gene3D" id="1.10.443.10">
    <property type="entry name" value="Intergrase catalytic core"/>
    <property type="match status" value="1"/>
</dbReference>
<dbReference type="EMBL" id="CP010705">
    <property type="protein sequence ID" value="AUQ93880.1"/>
    <property type="molecule type" value="Genomic_DNA"/>
</dbReference>
<reference evidence="6 7" key="1">
    <citation type="journal article" date="2017" name="Genome Biol. Evol.">
        <title>Trajectories and Drivers of Genome Evolution in Surface-Associated Marine Phaeobacter.</title>
        <authorList>
            <person name="Freese H.M."/>
            <person name="Sikorski J."/>
            <person name="Bunk B."/>
            <person name="Scheuner C."/>
            <person name="Meier-Kolthoff J.P."/>
            <person name="Sproer C."/>
            <person name="Gram L."/>
            <person name="Overmann J."/>
        </authorList>
    </citation>
    <scope>NUCLEOTIDE SEQUENCE [LARGE SCALE GENOMIC DNA]</scope>
    <source>
        <strain evidence="6 7">P66</strain>
        <plasmid evidence="6 7">pP66_i</plasmid>
    </source>
</reference>
<dbReference type="InterPro" id="IPR010998">
    <property type="entry name" value="Integrase_recombinase_N"/>
</dbReference>
<proteinExistence type="predicted"/>
<sequence length="366" mass="42264">MGTIAERKLSDGRTAYKAQIIIKRKGEPTHRESRQFPRRSTAKAWMDRREKELRAPGGLEKARGKRKTLADAIDQYIDDHKKIYGRSKAQVLQKLKDMPISQKPCDEITSQHLVDLAREMGQDRATSTVGNYLSHLAPVFRMARPAWQIDLDPAAINDALIVCKRLGLISKSNRRDRRPTMDELDRLMSHYQDSAARGHMPMNKIIPFAIFSTRRQDEIVRIRWQDLDREHSRVLVKDMKNPGEKIGNDVWCELTLEAMQIIETMPQAETTDPIFPYRANNISASFIRTCALLGIEDLRFHDLRHEGVSRLFEMGKTIPQVASVSGHRSWQSLQRYSHIRATTDRFANWPWLDSITKPVEDQQQEA</sequence>
<dbReference type="InterPro" id="IPR013762">
    <property type="entry name" value="Integrase-like_cat_sf"/>
</dbReference>
<keyword evidence="3" id="KW-0233">DNA recombination</keyword>
<keyword evidence="6" id="KW-0614">Plasmid</keyword>
<evidence type="ECO:0000256" key="3">
    <source>
        <dbReference type="ARBA" id="ARBA00023172"/>
    </source>
</evidence>
<evidence type="ECO:0000256" key="1">
    <source>
        <dbReference type="ARBA" id="ARBA00022908"/>
    </source>
</evidence>
<dbReference type="PROSITE" id="PS51898">
    <property type="entry name" value="TYR_RECOMBINASE"/>
    <property type="match status" value="1"/>
</dbReference>
<dbReference type="EMBL" id="CP010714">
    <property type="protein sequence ID" value="AUQ97377.1"/>
    <property type="molecule type" value="Genomic_DNA"/>
</dbReference>
<reference evidence="6 7" key="2">
    <citation type="journal article" date="2017" name="Int. J. Syst. Evol. Microbiol.">
        <title>Adaptation of Surface-Associated Bacteria to the Open Ocean: A Genomically Distinct Subpopulation of Phaeobacter gallaeciensis Colonizes Pacific Mesozooplankton.</title>
        <authorList>
            <person name="Freese H.M."/>
            <person name="Methner A."/>
            <person name="Overmann J."/>
        </authorList>
    </citation>
    <scope>NUCLEOTIDE SEQUENCE [LARGE SCALE GENOMIC DNA]</scope>
    <source>
        <strain evidence="6 7">P66</strain>
        <plasmid evidence="6 7">pP66_i</plasmid>
    </source>
</reference>
<feature type="domain" description="Tyr recombinase" evidence="4">
    <location>
        <begin position="174"/>
        <end position="351"/>
    </location>
</feature>
<dbReference type="Proteomes" id="UP000236536">
    <property type="component" value="Chromosome"/>
</dbReference>
<gene>
    <name evidence="5" type="ORF">PhaeoP66_01076</name>
    <name evidence="6" type="ORF">PhaeoP66_04651</name>
</gene>
<dbReference type="RefSeq" id="WP_102873932.1">
    <property type="nucleotide sequence ID" value="NZ_CP010705.1"/>
</dbReference>
<dbReference type="InterPro" id="IPR011010">
    <property type="entry name" value="DNA_brk_join_enz"/>
</dbReference>
<name>A0ABM6RLG1_9RHOB</name>
<dbReference type="CDD" id="cd00796">
    <property type="entry name" value="INT_Rci_Hp1_C"/>
    <property type="match status" value="1"/>
</dbReference>
<evidence type="ECO:0000313" key="6">
    <source>
        <dbReference type="EMBL" id="AUQ97377.1"/>
    </source>
</evidence>
<accession>A0ABM6RLG1</accession>
<dbReference type="SUPFAM" id="SSF56349">
    <property type="entry name" value="DNA breaking-rejoining enzymes"/>
    <property type="match status" value="1"/>
</dbReference>
<evidence type="ECO:0000256" key="2">
    <source>
        <dbReference type="ARBA" id="ARBA00023125"/>
    </source>
</evidence>
<evidence type="ECO:0000313" key="5">
    <source>
        <dbReference type="EMBL" id="AUQ93880.1"/>
    </source>
</evidence>
<evidence type="ECO:0000313" key="7">
    <source>
        <dbReference type="Proteomes" id="UP000236536"/>
    </source>
</evidence>
<dbReference type="InterPro" id="IPR002104">
    <property type="entry name" value="Integrase_catalytic"/>
</dbReference>